<name>A0A7V8NVW9_9BACT</name>
<dbReference type="Proteomes" id="UP000567293">
    <property type="component" value="Unassembled WGS sequence"/>
</dbReference>
<sequence length="65" mass="7172">MSAQPTTIIVDDNPGIRNSLESLLRSVGHQKCITAKYAKDESSFLPNLARMVDKLNYTGEKSQSC</sequence>
<organism evidence="1 2">
    <name type="scientific">Candidatus Acidiferrum panamense</name>
    <dbReference type="NCBI Taxonomy" id="2741543"/>
    <lineage>
        <taxon>Bacteria</taxon>
        <taxon>Pseudomonadati</taxon>
        <taxon>Acidobacteriota</taxon>
        <taxon>Terriglobia</taxon>
        <taxon>Candidatus Acidiferrales</taxon>
        <taxon>Candidatus Acidiferrum</taxon>
    </lineage>
</organism>
<proteinExistence type="predicted"/>
<evidence type="ECO:0000313" key="1">
    <source>
        <dbReference type="EMBL" id="MBA0088407.1"/>
    </source>
</evidence>
<gene>
    <name evidence="1" type="ORF">HRJ53_25760</name>
</gene>
<dbReference type="AlphaFoldDB" id="A0A7V8NVW9"/>
<comment type="caution">
    <text evidence="1">The sequence shown here is derived from an EMBL/GenBank/DDBJ whole genome shotgun (WGS) entry which is preliminary data.</text>
</comment>
<evidence type="ECO:0000313" key="2">
    <source>
        <dbReference type="Proteomes" id="UP000567293"/>
    </source>
</evidence>
<accession>A0A7V8NVW9</accession>
<dbReference type="EMBL" id="JACDQQ010002484">
    <property type="protein sequence ID" value="MBA0088407.1"/>
    <property type="molecule type" value="Genomic_DNA"/>
</dbReference>
<reference evidence="1" key="1">
    <citation type="submission" date="2020-06" db="EMBL/GenBank/DDBJ databases">
        <title>Legume-microbial interactions unlock mineral nutrients during tropical forest succession.</title>
        <authorList>
            <person name="Epihov D.Z."/>
        </authorList>
    </citation>
    <scope>NUCLEOTIDE SEQUENCE [LARGE SCALE GENOMIC DNA]</scope>
    <source>
        <strain evidence="1">Pan2503</strain>
    </source>
</reference>
<protein>
    <submittedName>
        <fullName evidence="1">Uncharacterized protein</fullName>
    </submittedName>
</protein>
<keyword evidence="2" id="KW-1185">Reference proteome</keyword>